<dbReference type="SUPFAM" id="SSF48452">
    <property type="entry name" value="TPR-like"/>
    <property type="match status" value="1"/>
</dbReference>
<evidence type="ECO:0000313" key="3">
    <source>
        <dbReference type="Proteomes" id="UP001215598"/>
    </source>
</evidence>
<dbReference type="Gene3D" id="3.40.50.300">
    <property type="entry name" value="P-loop containing nucleotide triphosphate hydrolases"/>
    <property type="match status" value="1"/>
</dbReference>
<evidence type="ECO:0000256" key="1">
    <source>
        <dbReference type="SAM" id="Coils"/>
    </source>
</evidence>
<feature type="coiled-coil region" evidence="1">
    <location>
        <begin position="73"/>
        <end position="138"/>
    </location>
</feature>
<dbReference type="Proteomes" id="UP001215598">
    <property type="component" value="Unassembled WGS sequence"/>
</dbReference>
<organism evidence="2 3">
    <name type="scientific">Mycena metata</name>
    <dbReference type="NCBI Taxonomy" id="1033252"/>
    <lineage>
        <taxon>Eukaryota</taxon>
        <taxon>Fungi</taxon>
        <taxon>Dikarya</taxon>
        <taxon>Basidiomycota</taxon>
        <taxon>Agaricomycotina</taxon>
        <taxon>Agaricomycetes</taxon>
        <taxon>Agaricomycetidae</taxon>
        <taxon>Agaricales</taxon>
        <taxon>Marasmiineae</taxon>
        <taxon>Mycenaceae</taxon>
        <taxon>Mycena</taxon>
    </lineage>
</organism>
<dbReference type="GO" id="GO:0007166">
    <property type="term" value="P:cell surface receptor signaling pathway"/>
    <property type="evidence" value="ECO:0007669"/>
    <property type="project" value="InterPro"/>
</dbReference>
<dbReference type="Gene3D" id="1.25.40.10">
    <property type="entry name" value="Tetratricopeptide repeat domain"/>
    <property type="match status" value="1"/>
</dbReference>
<sequence>MVGCFVWRTRNEKQTKLHEAPVHEASVQASSVKPTPAQYMLGGAKELVSVAGIIAGAVPVPLLPEFMKFALNVIEACEDATAVEEKAKDLQKRVYSLSIIIIDKLKVGDGVEDLRSRIKDLQSTLDGISKDLKEIKNQRKWLLVFFRNLNKDKVDECVVRINAALEEFNLSHHMHMEESVHEILSRYSIITSQLATIDAKVDNANATLDQIFQTMTNTSKPHNAPEILLREDMPPLHRIFGRQPLVDDIVSLLADPLTSHVLITGPGGMGKTSVALAVIESVTIREMFPKKYQFWVPCVKATSSDLLRRILYTQLRVRADTYESLDPLIDELSASTERRLLLLDNFETPWFSGDADRVNINDILFRLARLPHIALLVTMTSALTFPPSGDVKWQTRELTPLNVNAARETFKGVYPGAADDKLDDLLEAVGRIPLAIYLMAFQGQHSQASPTSLLEGWETSGTDMLALMDYTISLSINRTGMTSQALTLLEILSMLPAGTNGERLRWWAFTFTPHFPAITILRDRALIEQGAGEFATSHISVRPTIQGYMSRQDRISDKVKQQVHDACYRFVLSHRSTPDDDRFMSDLEALAKEETNIQGLLMQINAQNLHPDALDALIAFSLYQLRKKPSITVAQHALEVALAALDDFHVAEAHECLGKIAHILDRYEEASDPLVLEAKTILTGNPEDKLHVAEGLFGHGDLLGYSDQKHECLEALSAAKAIFEQLKRPARAAECLYEMARTYDSLNQHVEALPVYRQGLVIAEQLGDADIISRISIFMAGCLTVLSSHDEAFTVIQRGLPKALALGRPLAIAQLSERLGYNCAATLDFPAARIAYQRAREYYSNIASTCLGGTGAARCSRNIGKLEGMDVNNSAPLEVLFQ</sequence>
<reference evidence="2" key="1">
    <citation type="submission" date="2023-03" db="EMBL/GenBank/DDBJ databases">
        <title>Massive genome expansion in bonnet fungi (Mycena s.s.) driven by repeated elements and novel gene families across ecological guilds.</title>
        <authorList>
            <consortium name="Lawrence Berkeley National Laboratory"/>
            <person name="Harder C.B."/>
            <person name="Miyauchi S."/>
            <person name="Viragh M."/>
            <person name="Kuo A."/>
            <person name="Thoen E."/>
            <person name="Andreopoulos B."/>
            <person name="Lu D."/>
            <person name="Skrede I."/>
            <person name="Drula E."/>
            <person name="Henrissat B."/>
            <person name="Morin E."/>
            <person name="Kohler A."/>
            <person name="Barry K."/>
            <person name="LaButti K."/>
            <person name="Morin E."/>
            <person name="Salamov A."/>
            <person name="Lipzen A."/>
            <person name="Mereny Z."/>
            <person name="Hegedus B."/>
            <person name="Baldrian P."/>
            <person name="Stursova M."/>
            <person name="Weitz H."/>
            <person name="Taylor A."/>
            <person name="Grigoriev I.V."/>
            <person name="Nagy L.G."/>
            <person name="Martin F."/>
            <person name="Kauserud H."/>
        </authorList>
    </citation>
    <scope>NUCLEOTIDE SEQUENCE</scope>
    <source>
        <strain evidence="2">CBHHK182m</strain>
    </source>
</reference>
<dbReference type="AlphaFoldDB" id="A0AAD7H4K4"/>
<dbReference type="PANTHER" id="PTHR47691">
    <property type="entry name" value="REGULATOR-RELATED"/>
    <property type="match status" value="1"/>
</dbReference>
<dbReference type="SUPFAM" id="SSF52540">
    <property type="entry name" value="P-loop containing nucleoside triphosphate hydrolases"/>
    <property type="match status" value="1"/>
</dbReference>
<accession>A0AAD7H4K4</accession>
<dbReference type="PANTHER" id="PTHR47691:SF3">
    <property type="entry name" value="HTH-TYPE TRANSCRIPTIONAL REGULATOR RV0890C-RELATED"/>
    <property type="match status" value="1"/>
</dbReference>
<dbReference type="CDD" id="cd21037">
    <property type="entry name" value="MLKL_NTD"/>
    <property type="match status" value="1"/>
</dbReference>
<comment type="caution">
    <text evidence="2">The sequence shown here is derived from an EMBL/GenBank/DDBJ whole genome shotgun (WGS) entry which is preliminary data.</text>
</comment>
<dbReference type="InterPro" id="IPR027417">
    <property type="entry name" value="P-loop_NTPase"/>
</dbReference>
<dbReference type="InterPro" id="IPR036537">
    <property type="entry name" value="Adaptor_Cbl_N_dom_sf"/>
</dbReference>
<dbReference type="EMBL" id="JARKIB010000397">
    <property type="protein sequence ID" value="KAJ7711394.1"/>
    <property type="molecule type" value="Genomic_DNA"/>
</dbReference>
<proteinExistence type="predicted"/>
<name>A0AAD7H4K4_9AGAR</name>
<protein>
    <submittedName>
        <fullName evidence="2">Uncharacterized protein</fullName>
    </submittedName>
</protein>
<evidence type="ECO:0000313" key="2">
    <source>
        <dbReference type="EMBL" id="KAJ7711394.1"/>
    </source>
</evidence>
<keyword evidence="1" id="KW-0175">Coiled coil</keyword>
<dbReference type="Gene3D" id="1.20.930.20">
    <property type="entry name" value="Adaptor protein Cbl, N-terminal domain"/>
    <property type="match status" value="1"/>
</dbReference>
<dbReference type="InterPro" id="IPR011990">
    <property type="entry name" value="TPR-like_helical_dom_sf"/>
</dbReference>
<gene>
    <name evidence="2" type="ORF">B0H16DRAFT_1703495</name>
</gene>
<dbReference type="InterPro" id="IPR059179">
    <property type="entry name" value="MLKL-like_MCAfunc"/>
</dbReference>
<keyword evidence="3" id="KW-1185">Reference proteome</keyword>